<sequence length="97" mass="10934">MITYNIQLRCGLSIGSSGSGVFQKAKGDQRKKSPLPPGYKIHIQSPNESKCRISCCIRKSKTRMDQNAPWQKNPTAKIGRAFNLRPPLVRFVDLLVY</sequence>
<feature type="region of interest" description="Disordered" evidence="1">
    <location>
        <begin position="15"/>
        <end position="38"/>
    </location>
</feature>
<proteinExistence type="predicted"/>
<keyword evidence="3" id="KW-1185">Reference proteome</keyword>
<gene>
    <name evidence="2" type="ORF">PCAMFM013_S008g000405</name>
</gene>
<evidence type="ECO:0000313" key="3">
    <source>
        <dbReference type="Proteomes" id="UP000053732"/>
    </source>
</evidence>
<dbReference type="Proteomes" id="UP000053732">
    <property type="component" value="Unassembled WGS sequence"/>
</dbReference>
<organism evidence="2 3">
    <name type="scientific">Penicillium camemberti (strain FM 013)</name>
    <dbReference type="NCBI Taxonomy" id="1429867"/>
    <lineage>
        <taxon>Eukaryota</taxon>
        <taxon>Fungi</taxon>
        <taxon>Dikarya</taxon>
        <taxon>Ascomycota</taxon>
        <taxon>Pezizomycotina</taxon>
        <taxon>Eurotiomycetes</taxon>
        <taxon>Eurotiomycetidae</taxon>
        <taxon>Eurotiales</taxon>
        <taxon>Aspergillaceae</taxon>
        <taxon>Penicillium</taxon>
    </lineage>
</organism>
<reference evidence="2 3" key="1">
    <citation type="journal article" date="2014" name="Nat. Commun.">
        <title>Multiple recent horizontal transfers of a large genomic region in cheese making fungi.</title>
        <authorList>
            <person name="Cheeseman K."/>
            <person name="Ropars J."/>
            <person name="Renault P."/>
            <person name="Dupont J."/>
            <person name="Gouzy J."/>
            <person name="Branca A."/>
            <person name="Abraham A.L."/>
            <person name="Ceppi M."/>
            <person name="Conseiller E."/>
            <person name="Debuchy R."/>
            <person name="Malagnac F."/>
            <person name="Goarin A."/>
            <person name="Silar P."/>
            <person name="Lacoste S."/>
            <person name="Sallet E."/>
            <person name="Bensimon A."/>
            <person name="Giraud T."/>
            <person name="Brygoo Y."/>
        </authorList>
    </citation>
    <scope>NUCLEOTIDE SEQUENCE [LARGE SCALE GENOMIC DNA]</scope>
    <source>
        <strain evidence="3">FM 013</strain>
    </source>
</reference>
<name>A0A0G4P9I4_PENC3</name>
<dbReference type="EMBL" id="HG793141">
    <property type="protein sequence ID" value="CRL22976.1"/>
    <property type="molecule type" value="Genomic_DNA"/>
</dbReference>
<accession>A0A0G4P9I4</accession>
<dbReference type="AlphaFoldDB" id="A0A0G4P9I4"/>
<evidence type="ECO:0000313" key="2">
    <source>
        <dbReference type="EMBL" id="CRL22976.1"/>
    </source>
</evidence>
<evidence type="ECO:0000256" key="1">
    <source>
        <dbReference type="SAM" id="MobiDB-lite"/>
    </source>
</evidence>
<protein>
    <submittedName>
        <fullName evidence="2">Str. FM013</fullName>
    </submittedName>
</protein>